<organism evidence="6 7">
    <name type="scientific">Mytilus edulis</name>
    <name type="common">Blue mussel</name>
    <dbReference type="NCBI Taxonomy" id="6550"/>
    <lineage>
        <taxon>Eukaryota</taxon>
        <taxon>Metazoa</taxon>
        <taxon>Spiralia</taxon>
        <taxon>Lophotrochozoa</taxon>
        <taxon>Mollusca</taxon>
        <taxon>Bivalvia</taxon>
        <taxon>Autobranchia</taxon>
        <taxon>Pteriomorphia</taxon>
        <taxon>Mytilida</taxon>
        <taxon>Mytiloidea</taxon>
        <taxon>Mytilidae</taxon>
        <taxon>Mytilinae</taxon>
        <taxon>Mytilus</taxon>
    </lineage>
</organism>
<dbReference type="PANTHER" id="PTHR10903:SF184">
    <property type="entry name" value="GTP-BINDING PROTEIN A"/>
    <property type="match status" value="1"/>
</dbReference>
<comment type="similarity">
    <text evidence="1">Belongs to the TRAFAC class TrmE-Era-EngA-EngB-Septin-like GTPase superfamily. AIG1/Toc34/Toc159-like paraseptin GTPase family. IAN subfamily.</text>
</comment>
<sequence>MGYELICDCIGQWTGTFCQESQCTSYDCGFGDCYIEPVNGTAQCLCGDRYVNYCPASRSMSQNDIEADYVKGDREGNKCIAMVSGTSVTANCSRGECYRENRLLLVVDTPGLFDTKHFNNEITNEISKCVGMTSPGPHAVLLVIAIGRYTKEEQDTVEHFIQHFGDDVIRYMMIVFTREDSLKQEHKTIEEFLETAPSALKDIVRKCENRYICVDNLANESEKGRKVDDLITKIDDMVAENGGNCYTNEMYAAAEEIVTQSMQHKEMELSLSHILALTGEKSKLEDTMTKMQFEKDHSEEEKKTIRMKMVRLQQQKEISEGEMGEETKRQLTLKIAELRKSEVRLSQQLQREERKRLLMLSDLEKANYEIKEKQNEIKKGFSRCYTRRGHIDDNSLRQQVRDDIENKSPNIFTELLESIKNVGRKFRSRAIKLFTKQL</sequence>
<dbReference type="OrthoDB" id="431287at2759"/>
<dbReference type="AlphaFoldDB" id="A0A8S3UUZ6"/>
<evidence type="ECO:0000256" key="2">
    <source>
        <dbReference type="ARBA" id="ARBA00022741"/>
    </source>
</evidence>
<evidence type="ECO:0000259" key="5">
    <source>
        <dbReference type="PROSITE" id="PS51720"/>
    </source>
</evidence>
<keyword evidence="2" id="KW-0547">Nucleotide-binding</keyword>
<keyword evidence="3" id="KW-0342">GTP-binding</keyword>
<evidence type="ECO:0000256" key="4">
    <source>
        <dbReference type="SAM" id="Coils"/>
    </source>
</evidence>
<dbReference type="Proteomes" id="UP000683360">
    <property type="component" value="Unassembled WGS sequence"/>
</dbReference>
<accession>A0A8S3UUZ6</accession>
<dbReference type="PANTHER" id="PTHR10903">
    <property type="entry name" value="GTPASE, IMAP FAMILY MEMBER-RELATED"/>
    <property type="match status" value="1"/>
</dbReference>
<dbReference type="GO" id="GO:0005525">
    <property type="term" value="F:GTP binding"/>
    <property type="evidence" value="ECO:0007669"/>
    <property type="project" value="UniProtKB-KW"/>
</dbReference>
<reference evidence="6" key="1">
    <citation type="submission" date="2021-03" db="EMBL/GenBank/DDBJ databases">
        <authorList>
            <person name="Bekaert M."/>
        </authorList>
    </citation>
    <scope>NUCLEOTIDE SEQUENCE</scope>
</reference>
<feature type="coiled-coil region" evidence="4">
    <location>
        <begin position="281"/>
        <end position="355"/>
    </location>
</feature>
<name>A0A8S3UUZ6_MYTED</name>
<dbReference type="SUPFAM" id="SSF52540">
    <property type="entry name" value="P-loop containing nucleoside triphosphate hydrolases"/>
    <property type="match status" value="1"/>
</dbReference>
<keyword evidence="4" id="KW-0175">Coiled coil</keyword>
<evidence type="ECO:0000256" key="1">
    <source>
        <dbReference type="ARBA" id="ARBA00008535"/>
    </source>
</evidence>
<dbReference type="Pfam" id="PF04548">
    <property type="entry name" value="AIG1"/>
    <property type="match status" value="1"/>
</dbReference>
<evidence type="ECO:0000313" key="6">
    <source>
        <dbReference type="EMBL" id="CAG2249933.1"/>
    </source>
</evidence>
<dbReference type="PROSITE" id="PS51720">
    <property type="entry name" value="G_AIG1"/>
    <property type="match status" value="1"/>
</dbReference>
<protein>
    <recommendedName>
        <fullName evidence="5">AIG1-type G domain-containing protein</fullName>
    </recommendedName>
</protein>
<feature type="domain" description="AIG1-type G" evidence="5">
    <location>
        <begin position="48"/>
        <end position="255"/>
    </location>
</feature>
<evidence type="ECO:0000313" key="7">
    <source>
        <dbReference type="Proteomes" id="UP000683360"/>
    </source>
</evidence>
<dbReference type="InterPro" id="IPR006703">
    <property type="entry name" value="G_AIG1"/>
</dbReference>
<dbReference type="InterPro" id="IPR045058">
    <property type="entry name" value="GIMA/IAN/Toc"/>
</dbReference>
<gene>
    <name evidence="6" type="ORF">MEDL_61670</name>
</gene>
<dbReference type="Gene3D" id="3.40.50.300">
    <property type="entry name" value="P-loop containing nucleotide triphosphate hydrolases"/>
    <property type="match status" value="1"/>
</dbReference>
<dbReference type="EMBL" id="CAJPWZ010003022">
    <property type="protein sequence ID" value="CAG2249933.1"/>
    <property type="molecule type" value="Genomic_DNA"/>
</dbReference>
<comment type="caution">
    <text evidence="6">The sequence shown here is derived from an EMBL/GenBank/DDBJ whole genome shotgun (WGS) entry which is preliminary data.</text>
</comment>
<dbReference type="FunFam" id="3.40.50.300:FF:000366">
    <property type="entry name" value="GTPase, IMAP family member 2"/>
    <property type="match status" value="1"/>
</dbReference>
<dbReference type="InterPro" id="IPR027417">
    <property type="entry name" value="P-loop_NTPase"/>
</dbReference>
<proteinExistence type="inferred from homology"/>
<keyword evidence="7" id="KW-1185">Reference proteome</keyword>
<evidence type="ECO:0000256" key="3">
    <source>
        <dbReference type="ARBA" id="ARBA00023134"/>
    </source>
</evidence>